<name>A0ABM9N9H3_9RICK</name>
<evidence type="ECO:0000313" key="2">
    <source>
        <dbReference type="Proteomes" id="UP001314181"/>
    </source>
</evidence>
<organism evidence="1 2">
    <name type="scientific">Candidatus Xenohaliotis californiensis</name>
    <dbReference type="NCBI Taxonomy" id="84677"/>
    <lineage>
        <taxon>Bacteria</taxon>
        <taxon>Pseudomonadati</taxon>
        <taxon>Pseudomonadota</taxon>
        <taxon>Alphaproteobacteria</taxon>
        <taxon>Rickettsiales</taxon>
        <taxon>Anaplasmataceae</taxon>
        <taxon>Candidatus Xenohaliotis</taxon>
    </lineage>
</organism>
<accession>A0ABM9N9H3</accession>
<sequence length="141" mass="15881">MNTEVQKKKCLLMHSKDVFIDDILNVLEKVFTVNIINECNGESFKVKQCIKDSNLCLIVATFDKNVLHSDMGKICLHPGMSLDIVFFMGLVTGTIDPHSMSTKVLVYNRDKIVEPGVMCAIPQVASLSSLEDFLQMQYHLQ</sequence>
<evidence type="ECO:0000313" key="1">
    <source>
        <dbReference type="EMBL" id="CAK8163615.1"/>
    </source>
</evidence>
<keyword evidence="2" id="KW-1185">Reference proteome</keyword>
<dbReference type="EMBL" id="CAWVOK010000035">
    <property type="protein sequence ID" value="CAK8163615.1"/>
    <property type="molecule type" value="Genomic_DNA"/>
</dbReference>
<dbReference type="Proteomes" id="UP001314181">
    <property type="component" value="Unassembled WGS sequence"/>
</dbReference>
<reference evidence="1 2" key="1">
    <citation type="submission" date="2024-01" db="EMBL/GenBank/DDBJ databases">
        <authorList>
            <person name="Kunselman E."/>
        </authorList>
    </citation>
    <scope>NUCLEOTIDE SEQUENCE [LARGE SCALE GENOMIC DNA]</scope>
    <source>
        <strain evidence="1">2 abalone samples</strain>
    </source>
</reference>
<comment type="caution">
    <text evidence="1">The sequence shown here is derived from an EMBL/GenBank/DDBJ whole genome shotgun (WGS) entry which is preliminary data.</text>
</comment>
<proteinExistence type="predicted"/>
<dbReference type="RefSeq" id="WP_338364993.1">
    <property type="nucleotide sequence ID" value="NZ_CAWVOK010000035.1"/>
</dbReference>
<protein>
    <submittedName>
        <fullName evidence="1">Uncharacterized protein</fullName>
    </submittedName>
</protein>
<gene>
    <name evidence="1" type="ORF">CAXC1_90010</name>
</gene>